<dbReference type="Pfam" id="PF03171">
    <property type="entry name" value="2OG-FeII_Oxy"/>
    <property type="match status" value="5"/>
</dbReference>
<dbReference type="InterPro" id="IPR027443">
    <property type="entry name" value="IPNS-like_sf"/>
</dbReference>
<evidence type="ECO:0000256" key="3">
    <source>
        <dbReference type="ARBA" id="ARBA00022896"/>
    </source>
</evidence>
<dbReference type="EnsemblPlants" id="Solyc02g071365.1.1">
    <property type="protein sequence ID" value="Solyc02g071365.1.1"/>
    <property type="gene ID" value="Solyc02g071365.1"/>
</dbReference>
<dbReference type="InterPro" id="IPR050295">
    <property type="entry name" value="Plant_2OG-oxidoreductases"/>
</dbReference>
<reference evidence="7" key="1">
    <citation type="journal article" date="2012" name="Nature">
        <title>The tomato genome sequence provides insights into fleshy fruit evolution.</title>
        <authorList>
            <consortium name="Tomato Genome Consortium"/>
        </authorList>
    </citation>
    <scope>NUCLEOTIDE SEQUENCE [LARGE SCALE GENOMIC DNA]</scope>
    <source>
        <strain evidence="7">cv. Heinz 1706</strain>
    </source>
</reference>
<proteinExistence type="inferred from homology"/>
<evidence type="ECO:0000313" key="7">
    <source>
        <dbReference type="EnsemblPlants" id="Solyc02g071365.1.1"/>
    </source>
</evidence>
<dbReference type="Proteomes" id="UP000004994">
    <property type="component" value="Chromosome 2"/>
</dbReference>
<reference evidence="7" key="2">
    <citation type="submission" date="2019-01" db="UniProtKB">
        <authorList>
            <consortium name="EnsemblPlants"/>
        </authorList>
    </citation>
    <scope>IDENTIFICATION</scope>
    <source>
        <strain evidence="7">cv. Heinz 1706</strain>
    </source>
</reference>
<name>A0A3Q7FP09_SOLLC</name>
<dbReference type="Pfam" id="PF14226">
    <property type="entry name" value="DIOX_N"/>
    <property type="match status" value="3"/>
</dbReference>
<dbReference type="GO" id="GO:0031418">
    <property type="term" value="F:L-ascorbic acid binding"/>
    <property type="evidence" value="ECO:0007669"/>
    <property type="project" value="UniProtKB-KW"/>
</dbReference>
<sequence>MEEKKKLWQQEDSFEGFGNAFVVSEEQKLDWSDMFGIMTLPLRIRKVDLFHKLPSDLRGIIEAYSNEIKSLAMIIVCHLAKALRIDENEMRELFSDGVQSMRMNYYPPCPEPDRAIGLSPHSDADALTILFQLDETEGLQVRKDDIWVPIKPLPNALIVNIGDMMEILSNGVYKSIEHRAIVNSNKERLSVATFSTFNLDSELGPAHSLIGTNNPPIFRRVVVQKYLQDFFARKLDGKSYLDVMKVELRKLGGSLKVPNVQELAKQQLAAVPSRYMRDDIENQSYSSILPQVPVIDMKKLLEIGDIDDDSELVRLHLACKEWGFFQLVNHGVNSSLMKKVKSEIRAFFDLPMEEKTKFEQEEGDLEGYGQAFVVSEEQKLDWADILYMITLPTHLRKPHLFPKLPASFRDALEQYSRTLKELAMKILYVMARALGMKTEDMNVLFEQDGTQMMRINYYPPCPQPERVNETEGLQIKKDGAWTPVPYLPDAFVVNIGDILEVRNKYICMFGVTKDICQRGKSYFLILTNGIYKSTEHRAIVNEDKERISIATFLSPNLDGDLGPAPSLLTPQCPAEFRRIGVADYFKGYFSRELVGKSYSTPEKLYFGKSLLVPSVQELAKQHLTNIPARYVRPEQETPVISTGASVPVIDLQKLISGDSMDSELQELHSACQQWGFLQVINHGVTPSLLEDFKREVIQLFKLPMEEKKKLWQQEDSLEGFGNAFVVSEEQKLDWSDMFGIMTLPPRIRKVDLFQKLPSNLRDVLEAYCKEIKSLARIIVCQLTKALRMDEEEMRDLFSDGMQSMRMNYYPPCPEPNRAIGLSTHSDPGVLTILFQLNETEGLQVRKDDIWVPIKPLPNALIVNIGDMMEILSNGVYRSIEHRAIVNSNEERLSVATFYYMNLESELGPAHSLIGPHNPPIFQRVSVHKYLQDFFARKLDRKSNLDFLKELAKQQLAGVPSRYIRVNDDENQLYNSSILLPHELAPVIDMKKLLKIIKDGDTELNRFHLACKEGDFSRLRFIDQTLFIMLHNYFFSVSLAKIYLVNHGVSSSLMEKVKSEIRAFFDLPMEEKTKFEQEEGDLEGYGQAFVVSEEKKLDWADILYMITLPTHLRKPHLFPKLPASFRDALEQYSRALKELAMKILYVMARALGMKTEDMNVLFEQDGTQMMRINYYPPCPQPERVNETEGLQIKKDGAWIPVPYLPDAFVVNIGDILEIVTNGIYKSIDHGDKERISIATFFSPKLDGDLGPAPSLLTPQNIGGLEEYSKEVNELSMKVLKMLGKALGIEEKEVEFLCFITKLLQLNEIEGLQIKKDEIWIPILPLSNAFVVNVGDALEVIFSDGIYKSIEHRSVVNSEKERMSVATFQNPRLDGELGPANSLINAHNPPKFKKI</sequence>
<feature type="domain" description="Fe2OG dioxygenase" evidence="6">
    <location>
        <begin position="1165"/>
        <end position="1369"/>
    </location>
</feature>
<dbReference type="FunFam" id="2.60.120.330:FF:000001">
    <property type="entry name" value="Protein SRG1"/>
    <property type="match status" value="4"/>
</dbReference>
<dbReference type="PANTHER" id="PTHR47991">
    <property type="entry name" value="OXOGLUTARATE/IRON-DEPENDENT DIOXYGENASE"/>
    <property type="match status" value="1"/>
</dbReference>
<organism evidence="7">
    <name type="scientific">Solanum lycopersicum</name>
    <name type="common">Tomato</name>
    <name type="synonym">Lycopersicon esculentum</name>
    <dbReference type="NCBI Taxonomy" id="4081"/>
    <lineage>
        <taxon>Eukaryota</taxon>
        <taxon>Viridiplantae</taxon>
        <taxon>Streptophyta</taxon>
        <taxon>Embryophyta</taxon>
        <taxon>Tracheophyta</taxon>
        <taxon>Spermatophyta</taxon>
        <taxon>Magnoliopsida</taxon>
        <taxon>eudicotyledons</taxon>
        <taxon>Gunneridae</taxon>
        <taxon>Pentapetalae</taxon>
        <taxon>asterids</taxon>
        <taxon>lamiids</taxon>
        <taxon>Solanales</taxon>
        <taxon>Solanaceae</taxon>
        <taxon>Solanoideae</taxon>
        <taxon>Solaneae</taxon>
        <taxon>Solanum</taxon>
        <taxon>Solanum subgen. Lycopersicon</taxon>
    </lineage>
</organism>
<keyword evidence="5" id="KW-0408">Iron</keyword>
<keyword evidence="4" id="KW-0560">Oxidoreductase</keyword>
<dbReference type="GO" id="GO:0002238">
    <property type="term" value="P:response to molecule of fungal origin"/>
    <property type="evidence" value="ECO:0007669"/>
    <property type="project" value="UniProtKB-ARBA"/>
</dbReference>
<evidence type="ECO:0000256" key="1">
    <source>
        <dbReference type="ARBA" id="ARBA00008056"/>
    </source>
</evidence>
<dbReference type="InterPro" id="IPR044861">
    <property type="entry name" value="IPNS-like_FE2OG_OXY"/>
</dbReference>
<evidence type="ECO:0000313" key="8">
    <source>
        <dbReference type="Proteomes" id="UP000004994"/>
    </source>
</evidence>
<protein>
    <recommendedName>
        <fullName evidence="6">Fe2OG dioxygenase domain-containing protein</fullName>
    </recommendedName>
</protein>
<evidence type="ECO:0000256" key="2">
    <source>
        <dbReference type="ARBA" id="ARBA00022723"/>
    </source>
</evidence>
<feature type="domain" description="Fe2OG dioxygenase" evidence="6">
    <location>
        <begin position="800"/>
        <end position="900"/>
    </location>
</feature>
<dbReference type="Gene3D" id="2.60.120.330">
    <property type="entry name" value="B-lactam Antibiotic, Isopenicillin N Synthase, Chain"/>
    <property type="match status" value="5"/>
</dbReference>
<accession>A0A3Q7FP09</accession>
<keyword evidence="3" id="KW-0847">Vitamin C</keyword>
<dbReference type="InterPro" id="IPR005123">
    <property type="entry name" value="Oxoglu/Fe-dep_dioxygenase_dom"/>
</dbReference>
<evidence type="ECO:0000256" key="4">
    <source>
        <dbReference type="ARBA" id="ARBA00023002"/>
    </source>
</evidence>
<dbReference type="PaxDb" id="4081-Solyc02g071410.2.1"/>
<dbReference type="GO" id="GO:0046872">
    <property type="term" value="F:metal ion binding"/>
    <property type="evidence" value="ECO:0007669"/>
    <property type="project" value="UniProtKB-KW"/>
</dbReference>
<dbReference type="SUPFAM" id="SSF51197">
    <property type="entry name" value="Clavaminate synthase-like"/>
    <property type="match status" value="5"/>
</dbReference>
<feature type="domain" description="Fe2OG dioxygenase" evidence="6">
    <location>
        <begin position="407"/>
        <end position="555"/>
    </location>
</feature>
<dbReference type="GO" id="GO:0009805">
    <property type="term" value="P:coumarin biosynthetic process"/>
    <property type="evidence" value="ECO:0007669"/>
    <property type="project" value="UniProtKB-ARBA"/>
</dbReference>
<feature type="domain" description="Fe2OG dioxygenase" evidence="6">
    <location>
        <begin position="97"/>
        <end position="197"/>
    </location>
</feature>
<dbReference type="InParanoid" id="A0A3Q7FP09"/>
<dbReference type="InterPro" id="IPR026992">
    <property type="entry name" value="DIOX_N"/>
</dbReference>
<keyword evidence="2" id="KW-0479">Metal-binding</keyword>
<comment type="similarity">
    <text evidence="1">Belongs to the iron/ascorbate-dependent oxidoreductase family.</text>
</comment>
<dbReference type="Gramene" id="Solyc02g071365.1.1">
    <property type="protein sequence ID" value="Solyc02g071365.1.1"/>
    <property type="gene ID" value="Solyc02g071365.1"/>
</dbReference>
<dbReference type="GO" id="GO:0016706">
    <property type="term" value="F:2-oxoglutarate-dependent dioxygenase activity"/>
    <property type="evidence" value="ECO:0007669"/>
    <property type="project" value="UniProtKB-ARBA"/>
</dbReference>
<dbReference type="PROSITE" id="PS51471">
    <property type="entry name" value="FE2OG_OXY"/>
    <property type="match status" value="4"/>
</dbReference>
<evidence type="ECO:0000256" key="5">
    <source>
        <dbReference type="ARBA" id="ARBA00023004"/>
    </source>
</evidence>
<evidence type="ECO:0000259" key="6">
    <source>
        <dbReference type="PROSITE" id="PS51471"/>
    </source>
</evidence>
<keyword evidence="8" id="KW-1185">Reference proteome</keyword>